<dbReference type="CDD" id="cd06445">
    <property type="entry name" value="ATase"/>
    <property type="match status" value="1"/>
</dbReference>
<keyword evidence="3 9" id="KW-0963">Cytoplasm</keyword>
<evidence type="ECO:0000259" key="10">
    <source>
        <dbReference type="Pfam" id="PF01035"/>
    </source>
</evidence>
<evidence type="ECO:0000256" key="5">
    <source>
        <dbReference type="ARBA" id="ARBA00022679"/>
    </source>
</evidence>
<feature type="active site" description="Nucleophile; methyl group acceptor" evidence="9">
    <location>
        <position position="128"/>
    </location>
</feature>
<comment type="function">
    <text evidence="9">Involved in the cellular defense against the biological effects of O6-methylguanine (O6-MeG) and O4-methylthymine (O4-MeT) in DNA. Repairs the methylated nucleobase in DNA by stoichiometrically transferring the methyl group to a cysteine residue in the enzyme. This is a suicide reaction: the enzyme is irreversibly inactivated.</text>
</comment>
<dbReference type="Gene3D" id="1.10.10.10">
    <property type="entry name" value="Winged helix-like DNA-binding domain superfamily/Winged helix DNA-binding domain"/>
    <property type="match status" value="1"/>
</dbReference>
<dbReference type="GO" id="GO:0006307">
    <property type="term" value="P:DNA alkylation repair"/>
    <property type="evidence" value="ECO:0007669"/>
    <property type="project" value="UniProtKB-UniRule"/>
</dbReference>
<evidence type="ECO:0000259" key="11">
    <source>
        <dbReference type="Pfam" id="PF02870"/>
    </source>
</evidence>
<dbReference type="RefSeq" id="WP_061265129.1">
    <property type="nucleotide sequence ID" value="NZ_BCSZ01000054.1"/>
</dbReference>
<proteinExistence type="inferred from homology"/>
<dbReference type="PANTHER" id="PTHR10815">
    <property type="entry name" value="METHYLATED-DNA--PROTEIN-CYSTEINE METHYLTRANSFERASE"/>
    <property type="match status" value="1"/>
</dbReference>
<reference evidence="13" key="2">
    <citation type="submission" date="2016-02" db="EMBL/GenBank/DDBJ databases">
        <title>Draft genome sequence of five rapidly growing Mycobacterium species.</title>
        <authorList>
            <person name="Katahira K."/>
            <person name="Gotou Y."/>
            <person name="Iida K."/>
            <person name="Ogura Y."/>
            <person name="Hayashi T."/>
        </authorList>
    </citation>
    <scope>NUCLEOTIDE SEQUENCE [LARGE SCALE GENOMIC DNA]</scope>
    <source>
        <strain evidence="13">JCM6368</strain>
    </source>
</reference>
<keyword evidence="6 9" id="KW-0227">DNA damage</keyword>
<dbReference type="InterPro" id="IPR023546">
    <property type="entry name" value="MGMT"/>
</dbReference>
<dbReference type="SUPFAM" id="SSF46767">
    <property type="entry name" value="Methylated DNA-protein cysteine methyltransferase, C-terminal domain"/>
    <property type="match status" value="1"/>
</dbReference>
<dbReference type="GO" id="GO:0003908">
    <property type="term" value="F:methylated-DNA-[protein]-cysteine S-methyltransferase activity"/>
    <property type="evidence" value="ECO:0007669"/>
    <property type="project" value="UniProtKB-UniRule"/>
</dbReference>
<accession>A0A117IG61</accession>
<dbReference type="InterPro" id="IPR036217">
    <property type="entry name" value="MethylDNA_cys_MeTrfase_DNAb"/>
</dbReference>
<dbReference type="EC" id="2.1.1.63" evidence="9"/>
<protein>
    <recommendedName>
        <fullName evidence="9">Methylated-DNA--protein-cysteine methyltransferase</fullName>
        <ecNumber evidence="9">2.1.1.63</ecNumber>
    </recommendedName>
    <alternativeName>
        <fullName evidence="9">6-O-methylguanine-DNA methyltransferase</fullName>
        <shortName evidence="9">MGMT</shortName>
    </alternativeName>
    <alternativeName>
        <fullName evidence="9">O-6-methylguanine-DNA-alkyltransferase</fullName>
    </alternativeName>
</protein>
<dbReference type="PANTHER" id="PTHR10815:SF5">
    <property type="entry name" value="METHYLATED-DNA--PROTEIN-CYSTEINE METHYLTRANSFERASE"/>
    <property type="match status" value="1"/>
</dbReference>
<dbReference type="HAMAP" id="MF_00772">
    <property type="entry name" value="OGT"/>
    <property type="match status" value="1"/>
</dbReference>
<evidence type="ECO:0000256" key="1">
    <source>
        <dbReference type="ARBA" id="ARBA00001286"/>
    </source>
</evidence>
<dbReference type="Pfam" id="PF02870">
    <property type="entry name" value="Methyltransf_1N"/>
    <property type="match status" value="1"/>
</dbReference>
<feature type="domain" description="Methylguanine DNA methyltransferase ribonuclease-like" evidence="11">
    <location>
        <begin position="5"/>
        <end position="72"/>
    </location>
</feature>
<dbReference type="InterPro" id="IPR008332">
    <property type="entry name" value="MethylG_MeTrfase_N"/>
</dbReference>
<dbReference type="Proteomes" id="UP000069705">
    <property type="component" value="Unassembled WGS sequence"/>
</dbReference>
<dbReference type="Gene3D" id="3.30.160.70">
    <property type="entry name" value="Methylated DNA-protein cysteine methyltransferase domain"/>
    <property type="match status" value="1"/>
</dbReference>
<name>A0A117IG61_MYCFO</name>
<comment type="catalytic activity">
    <reaction evidence="1 9">
        <text>a 4-O-methyl-thymidine in DNA + L-cysteinyl-[protein] = a thymidine in DNA + S-methyl-L-cysteinyl-[protein]</text>
        <dbReference type="Rhea" id="RHEA:53428"/>
        <dbReference type="Rhea" id="RHEA-COMP:10131"/>
        <dbReference type="Rhea" id="RHEA-COMP:10132"/>
        <dbReference type="Rhea" id="RHEA-COMP:13555"/>
        <dbReference type="Rhea" id="RHEA-COMP:13556"/>
        <dbReference type="ChEBI" id="CHEBI:29950"/>
        <dbReference type="ChEBI" id="CHEBI:82612"/>
        <dbReference type="ChEBI" id="CHEBI:137386"/>
        <dbReference type="ChEBI" id="CHEBI:137387"/>
        <dbReference type="EC" id="2.1.1.63"/>
    </reaction>
</comment>
<evidence type="ECO:0000256" key="9">
    <source>
        <dbReference type="HAMAP-Rule" id="MF_00772"/>
    </source>
</evidence>
<dbReference type="InterPro" id="IPR036388">
    <property type="entry name" value="WH-like_DNA-bd_sf"/>
</dbReference>
<comment type="similarity">
    <text evidence="2 9">Belongs to the MGMT family.</text>
</comment>
<evidence type="ECO:0000256" key="2">
    <source>
        <dbReference type="ARBA" id="ARBA00008711"/>
    </source>
</evidence>
<dbReference type="InterPro" id="IPR036631">
    <property type="entry name" value="MGMT_N_sf"/>
</dbReference>
<dbReference type="AlphaFoldDB" id="A0A117IG61"/>
<evidence type="ECO:0000256" key="7">
    <source>
        <dbReference type="ARBA" id="ARBA00023204"/>
    </source>
</evidence>
<dbReference type="GO" id="GO:0032259">
    <property type="term" value="P:methylation"/>
    <property type="evidence" value="ECO:0007669"/>
    <property type="project" value="UniProtKB-KW"/>
</dbReference>
<feature type="domain" description="Methylated-DNA-[protein]-cysteine S-methyltransferase DNA binding" evidence="10">
    <location>
        <begin position="77"/>
        <end position="156"/>
    </location>
</feature>
<evidence type="ECO:0000256" key="4">
    <source>
        <dbReference type="ARBA" id="ARBA00022603"/>
    </source>
</evidence>
<dbReference type="InterPro" id="IPR014048">
    <property type="entry name" value="MethylDNA_cys_MeTrfase_DNA-bd"/>
</dbReference>
<dbReference type="SUPFAM" id="SSF53155">
    <property type="entry name" value="Methylated DNA-protein cysteine methyltransferase domain"/>
    <property type="match status" value="1"/>
</dbReference>
<evidence type="ECO:0000313" key="12">
    <source>
        <dbReference type="EMBL" id="GAT05321.1"/>
    </source>
</evidence>
<dbReference type="EMBL" id="BCSZ01000054">
    <property type="protein sequence ID" value="GAT05321.1"/>
    <property type="molecule type" value="Genomic_DNA"/>
</dbReference>
<evidence type="ECO:0000256" key="8">
    <source>
        <dbReference type="ARBA" id="ARBA00049348"/>
    </source>
</evidence>
<organism evidence="12 13">
    <name type="scientific">Mycolicibacterium fortuitum subsp. acetamidolyticum</name>
    <dbReference type="NCBI Taxonomy" id="144550"/>
    <lineage>
        <taxon>Bacteria</taxon>
        <taxon>Bacillati</taxon>
        <taxon>Actinomycetota</taxon>
        <taxon>Actinomycetes</taxon>
        <taxon>Mycobacteriales</taxon>
        <taxon>Mycobacteriaceae</taxon>
        <taxon>Mycolicibacterium</taxon>
    </lineage>
</organism>
<dbReference type="FunFam" id="1.10.10.10:FF:000214">
    <property type="entry name" value="Methylated-DNA--protein-cysteine methyltransferase"/>
    <property type="match status" value="1"/>
</dbReference>
<evidence type="ECO:0000256" key="3">
    <source>
        <dbReference type="ARBA" id="ARBA00022490"/>
    </source>
</evidence>
<keyword evidence="7 9" id="KW-0234">DNA repair</keyword>
<dbReference type="Pfam" id="PF01035">
    <property type="entry name" value="DNA_binding_1"/>
    <property type="match status" value="1"/>
</dbReference>
<reference evidence="12 13" key="1">
    <citation type="journal article" date="2016" name="Genome Announc.">
        <title>Draft Genome Sequences of Five Rapidly Growing Mycobacterium Species, M. thermoresistibile, M. fortuitum subsp. acetamidolyticum, M. canariasense, M. brisbanense, and M. novocastrense.</title>
        <authorList>
            <person name="Katahira K."/>
            <person name="Ogura Y."/>
            <person name="Gotoh Y."/>
            <person name="Hayashi T."/>
        </authorList>
    </citation>
    <scope>NUCLEOTIDE SEQUENCE [LARGE SCALE GENOMIC DNA]</scope>
    <source>
        <strain evidence="12 13">JCM6368</strain>
    </source>
</reference>
<dbReference type="NCBIfam" id="TIGR00589">
    <property type="entry name" value="ogt"/>
    <property type="match status" value="1"/>
</dbReference>
<comment type="miscellaneous">
    <text evidence="9">This enzyme catalyzes only one turnover and therefore is not strictly catalytic. According to one definition, an enzyme is a biocatalyst that acts repeatedly and over many reaction cycles.</text>
</comment>
<keyword evidence="4 9" id="KW-0489">Methyltransferase</keyword>
<comment type="caution">
    <text evidence="12">The sequence shown here is derived from an EMBL/GenBank/DDBJ whole genome shotgun (WGS) entry which is preliminary data.</text>
</comment>
<comment type="subcellular location">
    <subcellularLocation>
        <location evidence="9">Cytoplasm</location>
    </subcellularLocation>
</comment>
<evidence type="ECO:0000313" key="13">
    <source>
        <dbReference type="Proteomes" id="UP000069705"/>
    </source>
</evidence>
<keyword evidence="5 9" id="KW-0808">Transferase</keyword>
<sequence length="165" mass="18148">MTTLRFRTMESPVGLLTLAGRNGKLMHLRMVDQTYEPSREGWEADDAAFPDAVDQLSEYFAGDRTEFTLELDMAGTQFQRRVWEALRAIPYGETCTYGEIARQIGAPGAFRAVGLANGHNPIGIIVPCHRVIGANGSLTGYGGGLDRKRALLELEKSRTTPALFN</sequence>
<dbReference type="InterPro" id="IPR001497">
    <property type="entry name" value="MethylDNA_cys_MeTrfase_AS"/>
</dbReference>
<dbReference type="PROSITE" id="PS00374">
    <property type="entry name" value="MGMT"/>
    <property type="match status" value="1"/>
</dbReference>
<evidence type="ECO:0000256" key="6">
    <source>
        <dbReference type="ARBA" id="ARBA00022763"/>
    </source>
</evidence>
<comment type="catalytic activity">
    <reaction evidence="8 9">
        <text>a 6-O-methyl-2'-deoxyguanosine in DNA + L-cysteinyl-[protein] = S-methyl-L-cysteinyl-[protein] + a 2'-deoxyguanosine in DNA</text>
        <dbReference type="Rhea" id="RHEA:24000"/>
        <dbReference type="Rhea" id="RHEA-COMP:10131"/>
        <dbReference type="Rhea" id="RHEA-COMP:10132"/>
        <dbReference type="Rhea" id="RHEA-COMP:11367"/>
        <dbReference type="Rhea" id="RHEA-COMP:11368"/>
        <dbReference type="ChEBI" id="CHEBI:29950"/>
        <dbReference type="ChEBI" id="CHEBI:82612"/>
        <dbReference type="ChEBI" id="CHEBI:85445"/>
        <dbReference type="ChEBI" id="CHEBI:85448"/>
        <dbReference type="EC" id="2.1.1.63"/>
    </reaction>
</comment>
<dbReference type="GO" id="GO:0005737">
    <property type="term" value="C:cytoplasm"/>
    <property type="evidence" value="ECO:0007669"/>
    <property type="project" value="UniProtKB-SubCell"/>
</dbReference>
<gene>
    <name evidence="12" type="ORF">RMCFA_5432</name>
</gene>